<accession>A0A2K3E0E8</accession>
<gene>
    <name evidence="3" type="ORF">CHLRE_02g078350v5</name>
</gene>
<feature type="region of interest" description="Disordered" evidence="1">
    <location>
        <begin position="717"/>
        <end position="745"/>
    </location>
</feature>
<dbReference type="RefSeq" id="XP_042926825.1">
    <property type="nucleotide sequence ID" value="XM_043059191.1"/>
</dbReference>
<keyword evidence="2" id="KW-0472">Membrane</keyword>
<feature type="region of interest" description="Disordered" evidence="1">
    <location>
        <begin position="532"/>
        <end position="552"/>
    </location>
</feature>
<keyword evidence="2" id="KW-0812">Transmembrane</keyword>
<feature type="transmembrane region" description="Helical" evidence="2">
    <location>
        <begin position="79"/>
        <end position="100"/>
    </location>
</feature>
<name>A0A2K3E0E8_CHLRE</name>
<proteinExistence type="predicted"/>
<evidence type="ECO:0000256" key="2">
    <source>
        <dbReference type="SAM" id="Phobius"/>
    </source>
</evidence>
<dbReference type="InParanoid" id="A0A2K3E0E8"/>
<evidence type="ECO:0000256" key="1">
    <source>
        <dbReference type="SAM" id="MobiDB-lite"/>
    </source>
</evidence>
<dbReference type="KEGG" id="cre:CHLRE_02g078350v5"/>
<feature type="compositionally biased region" description="Gly residues" evidence="1">
    <location>
        <begin position="846"/>
        <end position="859"/>
    </location>
</feature>
<dbReference type="PANTHER" id="PTHR36970">
    <property type="entry name" value="UNNAMED PRODUCT"/>
    <property type="match status" value="1"/>
</dbReference>
<dbReference type="Gramene" id="PNW86239">
    <property type="protein sequence ID" value="PNW86239"/>
    <property type="gene ID" value="CHLRE_02g078350v5"/>
</dbReference>
<feature type="region of interest" description="Disordered" evidence="1">
    <location>
        <begin position="840"/>
        <end position="868"/>
    </location>
</feature>
<reference evidence="3 4" key="1">
    <citation type="journal article" date="2007" name="Science">
        <title>The Chlamydomonas genome reveals the evolution of key animal and plant functions.</title>
        <authorList>
            <person name="Merchant S.S."/>
            <person name="Prochnik S.E."/>
            <person name="Vallon O."/>
            <person name="Harris E.H."/>
            <person name="Karpowicz S.J."/>
            <person name="Witman G.B."/>
            <person name="Terry A."/>
            <person name="Salamov A."/>
            <person name="Fritz-Laylin L.K."/>
            <person name="Marechal-Drouard L."/>
            <person name="Marshall W.F."/>
            <person name="Qu L.H."/>
            <person name="Nelson D.R."/>
            <person name="Sanderfoot A.A."/>
            <person name="Spalding M.H."/>
            <person name="Kapitonov V.V."/>
            <person name="Ren Q."/>
            <person name="Ferris P."/>
            <person name="Lindquist E."/>
            <person name="Shapiro H."/>
            <person name="Lucas S.M."/>
            <person name="Grimwood J."/>
            <person name="Schmutz J."/>
            <person name="Cardol P."/>
            <person name="Cerutti H."/>
            <person name="Chanfreau G."/>
            <person name="Chen C.L."/>
            <person name="Cognat V."/>
            <person name="Croft M.T."/>
            <person name="Dent R."/>
            <person name="Dutcher S."/>
            <person name="Fernandez E."/>
            <person name="Fukuzawa H."/>
            <person name="Gonzalez-Ballester D."/>
            <person name="Gonzalez-Halphen D."/>
            <person name="Hallmann A."/>
            <person name="Hanikenne M."/>
            <person name="Hippler M."/>
            <person name="Inwood W."/>
            <person name="Jabbari K."/>
            <person name="Kalanon M."/>
            <person name="Kuras R."/>
            <person name="Lefebvre P.A."/>
            <person name="Lemaire S.D."/>
            <person name="Lobanov A.V."/>
            <person name="Lohr M."/>
            <person name="Manuell A."/>
            <person name="Meier I."/>
            <person name="Mets L."/>
            <person name="Mittag M."/>
            <person name="Mittelmeier T."/>
            <person name="Moroney J.V."/>
            <person name="Moseley J."/>
            <person name="Napoli C."/>
            <person name="Nedelcu A.M."/>
            <person name="Niyogi K."/>
            <person name="Novoselov S.V."/>
            <person name="Paulsen I.T."/>
            <person name="Pazour G."/>
            <person name="Purton S."/>
            <person name="Ral J.P."/>
            <person name="Riano-Pachon D.M."/>
            <person name="Riekhof W."/>
            <person name="Rymarquis L."/>
            <person name="Schroda M."/>
            <person name="Stern D."/>
            <person name="Umen J."/>
            <person name="Willows R."/>
            <person name="Wilson N."/>
            <person name="Zimmer S.L."/>
            <person name="Allmer J."/>
            <person name="Balk J."/>
            <person name="Bisova K."/>
            <person name="Chen C.J."/>
            <person name="Elias M."/>
            <person name="Gendler K."/>
            <person name="Hauser C."/>
            <person name="Lamb M.R."/>
            <person name="Ledford H."/>
            <person name="Long J.C."/>
            <person name="Minagawa J."/>
            <person name="Page M.D."/>
            <person name="Pan J."/>
            <person name="Pootakham W."/>
            <person name="Roje S."/>
            <person name="Rose A."/>
            <person name="Stahlberg E."/>
            <person name="Terauchi A.M."/>
            <person name="Yang P."/>
            <person name="Ball S."/>
            <person name="Bowler C."/>
            <person name="Dieckmann C.L."/>
            <person name="Gladyshev V.N."/>
            <person name="Green P."/>
            <person name="Jorgensen R."/>
            <person name="Mayfield S."/>
            <person name="Mueller-Roeber B."/>
            <person name="Rajamani S."/>
            <person name="Sayre R.T."/>
            <person name="Brokstein P."/>
            <person name="Dubchak I."/>
            <person name="Goodstein D."/>
            <person name="Hornick L."/>
            <person name="Huang Y.W."/>
            <person name="Jhaveri J."/>
            <person name="Luo Y."/>
            <person name="Martinez D."/>
            <person name="Ngau W.C."/>
            <person name="Otillar B."/>
            <person name="Poliakov A."/>
            <person name="Porter A."/>
            <person name="Szajkowski L."/>
            <person name="Werner G."/>
            <person name="Zhou K."/>
            <person name="Grigoriev I.V."/>
            <person name="Rokhsar D.S."/>
            <person name="Grossman A.R."/>
        </authorList>
    </citation>
    <scope>NUCLEOTIDE SEQUENCE [LARGE SCALE GENOMIC DNA]</scope>
    <source>
        <strain evidence="4">CC-503</strain>
    </source>
</reference>
<evidence type="ECO:0000313" key="3">
    <source>
        <dbReference type="EMBL" id="PNW86239.1"/>
    </source>
</evidence>
<feature type="region of interest" description="Disordered" evidence="1">
    <location>
        <begin position="1"/>
        <end position="30"/>
    </location>
</feature>
<protein>
    <submittedName>
        <fullName evidence="3">Uncharacterized protein</fullName>
    </submittedName>
</protein>
<dbReference type="Proteomes" id="UP000006906">
    <property type="component" value="Chromosome 2"/>
</dbReference>
<keyword evidence="2" id="KW-1133">Transmembrane helix</keyword>
<dbReference type="OrthoDB" id="540698at2759"/>
<organism evidence="3 4">
    <name type="scientific">Chlamydomonas reinhardtii</name>
    <name type="common">Chlamydomonas smithii</name>
    <dbReference type="NCBI Taxonomy" id="3055"/>
    <lineage>
        <taxon>Eukaryota</taxon>
        <taxon>Viridiplantae</taxon>
        <taxon>Chlorophyta</taxon>
        <taxon>core chlorophytes</taxon>
        <taxon>Chlorophyceae</taxon>
        <taxon>CS clade</taxon>
        <taxon>Chlamydomonadales</taxon>
        <taxon>Chlamydomonadaceae</taxon>
        <taxon>Chlamydomonas</taxon>
    </lineage>
</organism>
<feature type="transmembrane region" description="Helical" evidence="2">
    <location>
        <begin position="358"/>
        <end position="378"/>
    </location>
</feature>
<dbReference type="AlphaFoldDB" id="A0A2K3E0E8"/>
<feature type="transmembrane region" description="Helical" evidence="2">
    <location>
        <begin position="316"/>
        <end position="338"/>
    </location>
</feature>
<dbReference type="ExpressionAtlas" id="A0A2K3E0E8">
    <property type="expression patterns" value="differential"/>
</dbReference>
<keyword evidence="4" id="KW-1185">Reference proteome</keyword>
<dbReference type="EMBL" id="CM008963">
    <property type="protein sequence ID" value="PNW86239.1"/>
    <property type="molecule type" value="Genomic_DNA"/>
</dbReference>
<dbReference type="PANTHER" id="PTHR36970:SF1">
    <property type="entry name" value="BESTROPHIN HOMOLOG"/>
    <property type="match status" value="1"/>
</dbReference>
<dbReference type="GeneID" id="66052241"/>
<feature type="compositionally biased region" description="Low complexity" evidence="1">
    <location>
        <begin position="718"/>
        <end position="744"/>
    </location>
</feature>
<sequence length="984" mass="102684">MSWLKRNFKSARAQPAREPALEPAATPPGADTMRRNFWHGGVRASFKSFRSGFDIRSHAETVVQALSTRRVYLLRYVRAAVFVLNVRTLFMCALACAIVYLCESDHLDLRFRQDFSIISVGTIFPLVFAIQQAFTRRDEALKEMAFLKAQLMGIYFCNRDWDISDGLLVRSNLGNDAAEHAVRCQQLIIKFLTTLKQWLVSRTVYESESERRSLEARGWLPAFVHGSGHDLQLDAKRSASFTQRVTDSERADTQKQMYYQCYHYLSQLNVLNETLTAKANYPKAGEGGMSRLAQYIAKSTEALEKLRYLREYRTPFMLRHVSFILILVSIFLMSPYFAFMCFDSKWQQDHTGSCPAGYVMAVLYVVVVCTLYGVQVALENPFDGEGMDDVYIDLPREFEETMQRYGRAGNFHKASAGTIVGNSVYVVGASGIPPTGYSNYPGGLGSLGSGAGPDFHHSAAVPGSGAVGSGGGAGTGPSALSPANTLVARPSADLLAVPHLLQAHLGHQSSLRRNALVHQAAAAVGTAPQVHQQYGAHAHHQQPYGGGQAAAATTTAPAASHLSAAAPAADAGAVQLLQPTAAAASTDAHGGFYEDSNVVPGTGGDGSSVCGDGAGSGYPAAAPVNPPPAVLVTNATFAGARYPNPVAPIQRPQEHHASSRLGVPPVIIVPNGNPGPGYIGTAAAASGGGTDTAATRGVSPFCEPGFQSVFLTASRLEQQQQQQQQQQTLSTPSAHAAAAGSVASDWRRPGSAAAVAASAAFAAENSDRGASGGPFQRPSLGLPVAGATADSGAQIIPCGPFQRPSLGVPVGAATVGLTDSHQLLVAGGSGPGIVMHLAGSSPGASSTGGGSTAGRGAGGRYRPQQHSARALNPRMSLLAGGSPASTVPGTPLMPGSHGTSLTGMHGVVGVSSRTSLGGAVLLAMDQEGGAVGTVLVPDMPRGDADSPTAQDAIEADLARGVLGNLHVASGPLHDHNAPRHSPPM</sequence>
<evidence type="ECO:0000313" key="4">
    <source>
        <dbReference type="Proteomes" id="UP000006906"/>
    </source>
</evidence>